<name>Q07KG7_RHOP5</name>
<dbReference type="KEGG" id="rpe:RPE_3637"/>
<evidence type="ECO:0000256" key="1">
    <source>
        <dbReference type="ARBA" id="ARBA00023224"/>
    </source>
</evidence>
<dbReference type="Pfam" id="PF00015">
    <property type="entry name" value="MCPsignal"/>
    <property type="match status" value="2"/>
</dbReference>
<protein>
    <submittedName>
        <fullName evidence="5">Methyl-accepting chemotaxis sensory transducer</fullName>
    </submittedName>
</protein>
<dbReference type="GO" id="GO:0016020">
    <property type="term" value="C:membrane"/>
    <property type="evidence" value="ECO:0007669"/>
    <property type="project" value="InterPro"/>
</dbReference>
<dbReference type="AlphaFoldDB" id="Q07KG7"/>
<dbReference type="PANTHER" id="PTHR32089:SF112">
    <property type="entry name" value="LYSOZYME-LIKE PROTEIN-RELATED"/>
    <property type="match status" value="1"/>
</dbReference>
<feature type="domain" description="Methyl-accepting transducer" evidence="4">
    <location>
        <begin position="411"/>
        <end position="661"/>
    </location>
</feature>
<feature type="compositionally biased region" description="Polar residues" evidence="3">
    <location>
        <begin position="58"/>
        <end position="68"/>
    </location>
</feature>
<dbReference type="GO" id="GO:0007165">
    <property type="term" value="P:signal transduction"/>
    <property type="evidence" value="ECO:0007669"/>
    <property type="project" value="UniProtKB-KW"/>
</dbReference>
<dbReference type="PROSITE" id="PS50111">
    <property type="entry name" value="CHEMOTAXIS_TRANSDUC_2"/>
    <property type="match status" value="2"/>
</dbReference>
<evidence type="ECO:0000256" key="2">
    <source>
        <dbReference type="PROSITE-ProRule" id="PRU00284"/>
    </source>
</evidence>
<dbReference type="SUPFAM" id="SSF58104">
    <property type="entry name" value="Methyl-accepting chemotaxis protein (MCP) signaling domain"/>
    <property type="match status" value="2"/>
</dbReference>
<feature type="compositionally biased region" description="Low complexity" evidence="3">
    <location>
        <begin position="437"/>
        <end position="446"/>
    </location>
</feature>
<dbReference type="STRING" id="316055.RPE_3637"/>
<proteinExistence type="predicted"/>
<keyword evidence="1 2" id="KW-0807">Transducer</keyword>
<sequence length="693" mass="70841">MRKKTNGKEHPRTKAASGSVARGPLTSRAEEKGQGSGGSAGTPLTAPQAAGRPARSLMKTSALATHGSQARAISPAAAPLPPRARRGTNAVHPGDRRKKIEERVAAASEQLAGGLTEASSAAEQLRRAMEQIASGAEEAAGASHQTLAVAGNAAAALIQARERADATRRRTERLQGVLAEAATQIAVWAGNIKHNGERQAGSVAIIEQLNAQAVSIGDVTKTVGHVSDQTNLLALNAAIEAARAGDHGRGFAVVADEVRALAESSEKSALDAQNLTAQIQAQVASIAAMIKAAADGAAAEADKSQTVLLALGELRKEVGALTEGSQDIAAVALDAETASREAQKGAEIIAAAAEQQAAAAAEALRSIEQQTSALEESRVATGSVAALANDALSGGGKADMLASAAEQLSSAVQEISGAATQIMIAVDQISRGAQQQAAATQQASSSMEQIEKTAHAARGKAADTLDRITRMRDMLDEIRRTIGELSGGVGRSLQTTRDSLDKIGVLEGVSRRVEKIVNGIGNVSIQTNMLAVSGSVEAARAGDLGKGFAVVSKDIRNLARESGDNVERIQDTVRAIQDQIGVVRGELSQILAAAEAENQKYAAVLASIDVVEADMAEVAGNNRQILGSADAILGSMQEAARGAQQVASVAEEAGSAAAEAAAAAKQQARGAEDLAAAIEEIASLAEDIQRQHG</sequence>
<dbReference type="OrthoDB" id="5292010at2"/>
<feature type="region of interest" description="Disordered" evidence="3">
    <location>
        <begin position="437"/>
        <end position="461"/>
    </location>
</feature>
<dbReference type="HOGENOM" id="CLU_426331_0_0_5"/>
<accession>Q07KG7</accession>
<dbReference type="eggNOG" id="COG0840">
    <property type="taxonomic scope" value="Bacteria"/>
</dbReference>
<dbReference type="Gene3D" id="1.10.287.950">
    <property type="entry name" value="Methyl-accepting chemotaxis protein"/>
    <property type="match status" value="2"/>
</dbReference>
<dbReference type="PANTHER" id="PTHR32089">
    <property type="entry name" value="METHYL-ACCEPTING CHEMOTAXIS PROTEIN MCPB"/>
    <property type="match status" value="1"/>
</dbReference>
<dbReference type="InterPro" id="IPR004089">
    <property type="entry name" value="MCPsignal_dom"/>
</dbReference>
<organism evidence="5">
    <name type="scientific">Rhodopseudomonas palustris (strain BisA53)</name>
    <dbReference type="NCBI Taxonomy" id="316055"/>
    <lineage>
        <taxon>Bacteria</taxon>
        <taxon>Pseudomonadati</taxon>
        <taxon>Pseudomonadota</taxon>
        <taxon>Alphaproteobacteria</taxon>
        <taxon>Hyphomicrobiales</taxon>
        <taxon>Nitrobacteraceae</taxon>
        <taxon>Rhodopseudomonas</taxon>
    </lineage>
</organism>
<feature type="compositionally biased region" description="Basic and acidic residues" evidence="3">
    <location>
        <begin position="449"/>
        <end position="461"/>
    </location>
</feature>
<dbReference type="EMBL" id="CP000463">
    <property type="protein sequence ID" value="ABJ07567.1"/>
    <property type="molecule type" value="Genomic_DNA"/>
</dbReference>
<evidence type="ECO:0000259" key="4">
    <source>
        <dbReference type="PROSITE" id="PS50111"/>
    </source>
</evidence>
<reference evidence="5" key="1">
    <citation type="submission" date="2006-09" db="EMBL/GenBank/DDBJ databases">
        <title>Complete sequence of Rhodopseudomonas palustris BisA53.</title>
        <authorList>
            <consortium name="US DOE Joint Genome Institute"/>
            <person name="Copeland A."/>
            <person name="Lucas S."/>
            <person name="Lapidus A."/>
            <person name="Barry K."/>
            <person name="Detter J.C."/>
            <person name="Glavina del Rio T."/>
            <person name="Hammon N."/>
            <person name="Israni S."/>
            <person name="Dalin E."/>
            <person name="Tice H."/>
            <person name="Pitluck S."/>
            <person name="Chain P."/>
            <person name="Malfatti S."/>
            <person name="Shin M."/>
            <person name="Vergez L."/>
            <person name="Schmutz J."/>
            <person name="Larimer F."/>
            <person name="Land M."/>
            <person name="Hauser L."/>
            <person name="Pelletier D.A."/>
            <person name="Kyrpides N."/>
            <person name="Kim E."/>
            <person name="Harwood C.S."/>
            <person name="Oda Y."/>
            <person name="Richardson P."/>
        </authorList>
    </citation>
    <scope>NUCLEOTIDE SEQUENCE [LARGE SCALE GENOMIC DNA]</scope>
    <source>
        <strain evidence="5">BisA53</strain>
    </source>
</reference>
<dbReference type="SMART" id="SM00283">
    <property type="entry name" value="MA"/>
    <property type="match status" value="2"/>
</dbReference>
<gene>
    <name evidence="5" type="ordered locus">RPE_3637</name>
</gene>
<evidence type="ECO:0000313" key="5">
    <source>
        <dbReference type="EMBL" id="ABJ07567.1"/>
    </source>
</evidence>
<feature type="domain" description="Methyl-accepting transducer" evidence="4">
    <location>
        <begin position="114"/>
        <end position="371"/>
    </location>
</feature>
<evidence type="ECO:0000256" key="3">
    <source>
        <dbReference type="SAM" id="MobiDB-lite"/>
    </source>
</evidence>
<feature type="region of interest" description="Disordered" evidence="3">
    <location>
        <begin position="1"/>
        <end position="97"/>
    </location>
</feature>
<feature type="compositionally biased region" description="Basic and acidic residues" evidence="3">
    <location>
        <begin position="1"/>
        <end position="12"/>
    </location>
</feature>